<proteinExistence type="predicted"/>
<protein>
    <submittedName>
        <fullName evidence="2">Uncharacterized protein</fullName>
    </submittedName>
</protein>
<reference evidence="2" key="1">
    <citation type="submission" date="2022-03" db="EMBL/GenBank/DDBJ databases">
        <authorList>
            <person name="Alioto T."/>
            <person name="Alioto T."/>
            <person name="Gomez Garrido J."/>
        </authorList>
    </citation>
    <scope>NUCLEOTIDE SEQUENCE</scope>
</reference>
<dbReference type="Proteomes" id="UP001295444">
    <property type="component" value="Chromosome 04"/>
</dbReference>
<feature type="compositionally biased region" description="Basic residues" evidence="1">
    <location>
        <begin position="97"/>
        <end position="110"/>
    </location>
</feature>
<evidence type="ECO:0000256" key="1">
    <source>
        <dbReference type="SAM" id="MobiDB-lite"/>
    </source>
</evidence>
<gene>
    <name evidence="2" type="ORF">PECUL_23A013901</name>
</gene>
<feature type="region of interest" description="Disordered" evidence="1">
    <location>
        <begin position="97"/>
        <end position="148"/>
    </location>
</feature>
<keyword evidence="3" id="KW-1185">Reference proteome</keyword>
<evidence type="ECO:0000313" key="3">
    <source>
        <dbReference type="Proteomes" id="UP001295444"/>
    </source>
</evidence>
<dbReference type="EMBL" id="OW240915">
    <property type="protein sequence ID" value="CAH2283227.1"/>
    <property type="molecule type" value="Genomic_DNA"/>
</dbReference>
<name>A0AAD1RX47_PELCU</name>
<evidence type="ECO:0000313" key="2">
    <source>
        <dbReference type="EMBL" id="CAH2283227.1"/>
    </source>
</evidence>
<feature type="compositionally biased region" description="Polar residues" evidence="1">
    <location>
        <begin position="129"/>
        <end position="143"/>
    </location>
</feature>
<organism evidence="2 3">
    <name type="scientific">Pelobates cultripes</name>
    <name type="common">Western spadefoot toad</name>
    <dbReference type="NCBI Taxonomy" id="61616"/>
    <lineage>
        <taxon>Eukaryota</taxon>
        <taxon>Metazoa</taxon>
        <taxon>Chordata</taxon>
        <taxon>Craniata</taxon>
        <taxon>Vertebrata</taxon>
        <taxon>Euteleostomi</taxon>
        <taxon>Amphibia</taxon>
        <taxon>Batrachia</taxon>
        <taxon>Anura</taxon>
        <taxon>Pelobatoidea</taxon>
        <taxon>Pelobatidae</taxon>
        <taxon>Pelobates</taxon>
    </lineage>
</organism>
<dbReference type="AlphaFoldDB" id="A0AAD1RX47"/>
<sequence>MPPDGEGRAILPNLLTKADFEALSHRLGRVVWEEVAQLRTDLSNVEARMSVAEAETRVLNTDLEQTNTMVTNQEADMAHLTMWVDDLGNRGRRMNLRIRGVRGRPSRKYPRAPEADLQPGTGQPKYAQTGPSQGPPSTETTACTGGPAQRYSVLSGQFSIKRRNTTHSKTHRHHQPGRLNNSYLPRPLPLHTAGQMCPAPNHHRPATCWHTIPLGLPLLPLSPTCPRLPGGGETR</sequence>
<accession>A0AAD1RX47</accession>